<dbReference type="SUPFAM" id="SSF81606">
    <property type="entry name" value="PP2C-like"/>
    <property type="match status" value="1"/>
</dbReference>
<dbReference type="EMBL" id="JARKIE010000023">
    <property type="protein sequence ID" value="KAJ7699292.1"/>
    <property type="molecule type" value="Genomic_DNA"/>
</dbReference>
<dbReference type="FunFam" id="3.80.10.10:FF:001164">
    <property type="entry name" value="GH01279p"/>
    <property type="match status" value="1"/>
</dbReference>
<dbReference type="SUPFAM" id="SSF52047">
    <property type="entry name" value="RNI-like"/>
    <property type="match status" value="1"/>
</dbReference>
<comment type="caution">
    <text evidence="17">The sequence shown here is derived from an EMBL/GenBank/DDBJ whole genome shotgun (WGS) entry which is preliminary data.</text>
</comment>
<dbReference type="GO" id="GO:0035556">
    <property type="term" value="P:intracellular signal transduction"/>
    <property type="evidence" value="ECO:0007669"/>
    <property type="project" value="InterPro"/>
</dbReference>
<comment type="catalytic activity">
    <reaction evidence="1">
        <text>ATP = 3',5'-cyclic AMP + diphosphate</text>
        <dbReference type="Rhea" id="RHEA:15389"/>
        <dbReference type="ChEBI" id="CHEBI:30616"/>
        <dbReference type="ChEBI" id="CHEBI:33019"/>
        <dbReference type="ChEBI" id="CHEBI:58165"/>
        <dbReference type="EC" id="4.6.1.1"/>
    </reaction>
</comment>
<dbReference type="SMART" id="SM00364">
    <property type="entry name" value="LRR_BAC"/>
    <property type="match status" value="11"/>
</dbReference>
<dbReference type="InterPro" id="IPR050216">
    <property type="entry name" value="LRR_domain-containing"/>
</dbReference>
<feature type="region of interest" description="Disordered" evidence="13">
    <location>
        <begin position="1"/>
        <end position="25"/>
    </location>
</feature>
<feature type="compositionally biased region" description="Low complexity" evidence="13">
    <location>
        <begin position="262"/>
        <end position="285"/>
    </location>
</feature>
<dbReference type="Gene3D" id="3.30.70.1230">
    <property type="entry name" value="Nucleotide cyclase"/>
    <property type="match status" value="1"/>
</dbReference>
<dbReference type="PROSITE" id="PS50200">
    <property type="entry name" value="RA"/>
    <property type="match status" value="1"/>
</dbReference>
<name>A0AAD7GNI0_MYCRO</name>
<dbReference type="GO" id="GO:0046872">
    <property type="term" value="F:metal ion binding"/>
    <property type="evidence" value="ECO:0007669"/>
    <property type="project" value="UniProtKB-KW"/>
</dbReference>
<feature type="region of interest" description="Disordered" evidence="13">
    <location>
        <begin position="345"/>
        <end position="417"/>
    </location>
</feature>
<feature type="domain" description="Guanylate cyclase" evidence="14">
    <location>
        <begin position="1475"/>
        <end position="1611"/>
    </location>
</feature>
<accession>A0AAD7GNI0</accession>
<dbReference type="GO" id="GO:0006171">
    <property type="term" value="P:cAMP biosynthetic process"/>
    <property type="evidence" value="ECO:0007669"/>
    <property type="project" value="UniProtKB-KW"/>
</dbReference>
<organism evidence="17 18">
    <name type="scientific">Mycena rosella</name>
    <name type="common">Pink bonnet</name>
    <name type="synonym">Agaricus rosellus</name>
    <dbReference type="NCBI Taxonomy" id="1033263"/>
    <lineage>
        <taxon>Eukaryota</taxon>
        <taxon>Fungi</taxon>
        <taxon>Dikarya</taxon>
        <taxon>Basidiomycota</taxon>
        <taxon>Agaricomycotina</taxon>
        <taxon>Agaricomycetes</taxon>
        <taxon>Agaricomycetidae</taxon>
        <taxon>Agaricales</taxon>
        <taxon>Marasmiineae</taxon>
        <taxon>Mycenaceae</taxon>
        <taxon>Mycena</taxon>
    </lineage>
</organism>
<evidence type="ECO:0000256" key="10">
    <source>
        <dbReference type="ARBA" id="ARBA00023239"/>
    </source>
</evidence>
<evidence type="ECO:0000313" key="18">
    <source>
        <dbReference type="Proteomes" id="UP001221757"/>
    </source>
</evidence>
<feature type="compositionally biased region" description="Basic and acidic residues" evidence="13">
    <location>
        <begin position="55"/>
        <end position="66"/>
    </location>
</feature>
<evidence type="ECO:0000256" key="9">
    <source>
        <dbReference type="ARBA" id="ARBA00022998"/>
    </source>
</evidence>
<keyword evidence="6" id="KW-0479">Metal-binding</keyword>
<dbReference type="GO" id="GO:0004016">
    <property type="term" value="F:adenylate cyclase activity"/>
    <property type="evidence" value="ECO:0007669"/>
    <property type="project" value="UniProtKB-EC"/>
</dbReference>
<feature type="region of interest" description="Disordered" evidence="13">
    <location>
        <begin position="55"/>
        <end position="300"/>
    </location>
</feature>
<evidence type="ECO:0000256" key="2">
    <source>
        <dbReference type="ARBA" id="ARBA00005381"/>
    </source>
</evidence>
<evidence type="ECO:0000256" key="7">
    <source>
        <dbReference type="ARBA" id="ARBA00022737"/>
    </source>
</evidence>
<feature type="compositionally biased region" description="Pro residues" evidence="13">
    <location>
        <begin position="223"/>
        <end position="233"/>
    </location>
</feature>
<dbReference type="PROSITE" id="PS51450">
    <property type="entry name" value="LRR"/>
    <property type="match status" value="2"/>
</dbReference>
<feature type="compositionally biased region" description="Polar residues" evidence="13">
    <location>
        <begin position="101"/>
        <end position="113"/>
    </location>
</feature>
<dbReference type="PANTHER" id="PTHR48051:SF1">
    <property type="entry name" value="RAS SUPPRESSOR PROTEIN 1"/>
    <property type="match status" value="1"/>
</dbReference>
<dbReference type="SUPFAM" id="SSF52058">
    <property type="entry name" value="L domain-like"/>
    <property type="match status" value="2"/>
</dbReference>
<evidence type="ECO:0000313" key="17">
    <source>
        <dbReference type="EMBL" id="KAJ7699292.1"/>
    </source>
</evidence>
<evidence type="ECO:0000256" key="4">
    <source>
        <dbReference type="ARBA" id="ARBA00021420"/>
    </source>
</evidence>
<evidence type="ECO:0000259" key="16">
    <source>
        <dbReference type="PROSITE" id="PS51746"/>
    </source>
</evidence>
<dbReference type="InterPro" id="IPR001932">
    <property type="entry name" value="PPM-type_phosphatase-like_dom"/>
</dbReference>
<evidence type="ECO:0000259" key="15">
    <source>
        <dbReference type="PROSITE" id="PS50200"/>
    </source>
</evidence>
<dbReference type="Pfam" id="PF23598">
    <property type="entry name" value="LRR_14"/>
    <property type="match status" value="1"/>
</dbReference>
<dbReference type="InterPro" id="IPR003591">
    <property type="entry name" value="Leu-rich_rpt_typical-subtyp"/>
</dbReference>
<keyword evidence="7" id="KW-0677">Repeat</keyword>
<evidence type="ECO:0000256" key="12">
    <source>
        <dbReference type="ARBA" id="ARBA00032637"/>
    </source>
</evidence>
<feature type="compositionally biased region" description="Low complexity" evidence="13">
    <location>
        <begin position="114"/>
        <end position="130"/>
    </location>
</feature>
<reference evidence="17" key="1">
    <citation type="submission" date="2023-03" db="EMBL/GenBank/DDBJ databases">
        <title>Massive genome expansion in bonnet fungi (Mycena s.s.) driven by repeated elements and novel gene families across ecological guilds.</title>
        <authorList>
            <consortium name="Lawrence Berkeley National Laboratory"/>
            <person name="Harder C.B."/>
            <person name="Miyauchi S."/>
            <person name="Viragh M."/>
            <person name="Kuo A."/>
            <person name="Thoen E."/>
            <person name="Andreopoulos B."/>
            <person name="Lu D."/>
            <person name="Skrede I."/>
            <person name="Drula E."/>
            <person name="Henrissat B."/>
            <person name="Morin E."/>
            <person name="Kohler A."/>
            <person name="Barry K."/>
            <person name="LaButti K."/>
            <person name="Morin E."/>
            <person name="Salamov A."/>
            <person name="Lipzen A."/>
            <person name="Mereny Z."/>
            <person name="Hegedus B."/>
            <person name="Baldrian P."/>
            <person name="Stursova M."/>
            <person name="Weitz H."/>
            <person name="Taylor A."/>
            <person name="Grigoriev I.V."/>
            <person name="Nagy L.G."/>
            <person name="Martin F."/>
            <person name="Kauserud H."/>
        </authorList>
    </citation>
    <scope>NUCLEOTIDE SEQUENCE</scope>
    <source>
        <strain evidence="17">CBHHK067</strain>
    </source>
</reference>
<dbReference type="InterPro" id="IPR055414">
    <property type="entry name" value="LRR_R13L4/SHOC2-like"/>
</dbReference>
<dbReference type="PROSITE" id="PS51746">
    <property type="entry name" value="PPM_2"/>
    <property type="match status" value="1"/>
</dbReference>
<proteinExistence type="inferred from homology"/>
<dbReference type="SMART" id="SM00369">
    <property type="entry name" value="LRR_TYP"/>
    <property type="match status" value="10"/>
</dbReference>
<dbReference type="Pfam" id="PF23010">
    <property type="entry name" value="RA_3"/>
    <property type="match status" value="1"/>
</dbReference>
<protein>
    <recommendedName>
        <fullName evidence="4">Adenylate cyclase</fullName>
        <ecNumber evidence="3">4.6.1.1</ecNumber>
    </recommendedName>
    <alternativeName>
        <fullName evidence="11">ATP pyrophosphate-lyase</fullName>
    </alternativeName>
    <alternativeName>
        <fullName evidence="12">Adenylyl cyclase</fullName>
    </alternativeName>
</protein>
<feature type="compositionally biased region" description="Polar residues" evidence="13">
    <location>
        <begin position="1"/>
        <end position="11"/>
    </location>
</feature>
<dbReference type="InterPro" id="IPR001054">
    <property type="entry name" value="A/G_cyclase"/>
</dbReference>
<dbReference type="SUPFAM" id="SSF55073">
    <property type="entry name" value="Nucleotide cyclase"/>
    <property type="match status" value="1"/>
</dbReference>
<keyword evidence="9" id="KW-0115">cAMP biosynthesis</keyword>
<keyword evidence="5" id="KW-0433">Leucine-rich repeat</keyword>
<gene>
    <name evidence="17" type="ORF">B0H17DRAFT_1158194</name>
</gene>
<evidence type="ECO:0000259" key="14">
    <source>
        <dbReference type="PROSITE" id="PS50125"/>
    </source>
</evidence>
<dbReference type="Pfam" id="PF00211">
    <property type="entry name" value="Guanylate_cyc"/>
    <property type="match status" value="1"/>
</dbReference>
<feature type="compositionally biased region" description="Low complexity" evidence="13">
    <location>
        <begin position="398"/>
        <end position="413"/>
    </location>
</feature>
<keyword evidence="18" id="KW-1185">Reference proteome</keyword>
<dbReference type="Proteomes" id="UP001221757">
    <property type="component" value="Unassembled WGS sequence"/>
</dbReference>
<evidence type="ECO:0000256" key="3">
    <source>
        <dbReference type="ARBA" id="ARBA00012201"/>
    </source>
</evidence>
<dbReference type="Gene3D" id="3.60.40.10">
    <property type="entry name" value="PPM-type phosphatase domain"/>
    <property type="match status" value="1"/>
</dbReference>
<keyword evidence="10" id="KW-0456">Lyase</keyword>
<evidence type="ECO:0000256" key="6">
    <source>
        <dbReference type="ARBA" id="ARBA00022723"/>
    </source>
</evidence>
<dbReference type="GO" id="GO:0005737">
    <property type="term" value="C:cytoplasm"/>
    <property type="evidence" value="ECO:0007669"/>
    <property type="project" value="TreeGrafter"/>
</dbReference>
<feature type="domain" description="Ras-associating" evidence="15">
    <location>
        <begin position="427"/>
        <end position="522"/>
    </location>
</feature>
<dbReference type="Gene3D" id="3.80.10.10">
    <property type="entry name" value="Ribonuclease Inhibitor"/>
    <property type="match status" value="3"/>
</dbReference>
<evidence type="ECO:0000256" key="8">
    <source>
        <dbReference type="ARBA" id="ARBA00022842"/>
    </source>
</evidence>
<dbReference type="InterPro" id="IPR001611">
    <property type="entry name" value="Leu-rich_rpt"/>
</dbReference>
<comment type="similarity">
    <text evidence="2">Belongs to the adenylyl cyclase class-3 family.</text>
</comment>
<dbReference type="InterPro" id="IPR036457">
    <property type="entry name" value="PPM-type-like_dom_sf"/>
</dbReference>
<dbReference type="Pfam" id="PF13855">
    <property type="entry name" value="LRR_8"/>
    <property type="match status" value="2"/>
</dbReference>
<dbReference type="CDD" id="cd00143">
    <property type="entry name" value="PP2Cc"/>
    <property type="match status" value="1"/>
</dbReference>
<dbReference type="EC" id="4.6.1.1" evidence="3"/>
<dbReference type="PROSITE" id="PS50125">
    <property type="entry name" value="GUANYLATE_CYCLASE_2"/>
    <property type="match status" value="1"/>
</dbReference>
<dbReference type="Pfam" id="PF00481">
    <property type="entry name" value="PP2C"/>
    <property type="match status" value="1"/>
</dbReference>
<dbReference type="SMART" id="SM00332">
    <property type="entry name" value="PP2Cc"/>
    <property type="match status" value="1"/>
</dbReference>
<evidence type="ECO:0000256" key="1">
    <source>
        <dbReference type="ARBA" id="ARBA00001593"/>
    </source>
</evidence>
<dbReference type="InterPro" id="IPR032675">
    <property type="entry name" value="LRR_dom_sf"/>
</dbReference>
<feature type="region of interest" description="Disordered" evidence="13">
    <location>
        <begin position="1735"/>
        <end position="1755"/>
    </location>
</feature>
<evidence type="ECO:0000256" key="5">
    <source>
        <dbReference type="ARBA" id="ARBA00022614"/>
    </source>
</evidence>
<dbReference type="PANTHER" id="PTHR48051">
    <property type="match status" value="1"/>
</dbReference>
<feature type="compositionally biased region" description="Basic residues" evidence="13">
    <location>
        <begin position="160"/>
        <end position="169"/>
    </location>
</feature>
<feature type="domain" description="PPM-type phosphatase" evidence="16">
    <location>
        <begin position="1155"/>
        <end position="1430"/>
    </location>
</feature>
<dbReference type="SMART" id="SM00044">
    <property type="entry name" value="CYCc"/>
    <property type="match status" value="1"/>
</dbReference>
<dbReference type="CDD" id="cd07302">
    <property type="entry name" value="CHD"/>
    <property type="match status" value="1"/>
</dbReference>
<evidence type="ECO:0000256" key="13">
    <source>
        <dbReference type="SAM" id="MobiDB-lite"/>
    </source>
</evidence>
<evidence type="ECO:0000256" key="11">
    <source>
        <dbReference type="ARBA" id="ARBA00032597"/>
    </source>
</evidence>
<dbReference type="InterPro" id="IPR000159">
    <property type="entry name" value="RA_dom"/>
</dbReference>
<sequence>MSSMRQGSMSSYGHRPSANLSVSTGEGSLELYDSIDDYGQALMVPDLDLAPSRDVEIAPWLDRSEPQEPPSPPPKNGRSFHFPPKGSFSSLRPGSSAGLFSRSQRGSESQSNLSIAETTHSAIASTSTSAMHEPRDRDRSFSPTPGPELRKTKSSMFSSIRKKVSKKNIRAGSGATEESEHPSLRPPPLNGSSLVSFLPIPSPPPTPRFKRPKKKGSQQDDVPPLPSIEPPDPGEQEIKLDTNFDEMDGIIDRAILSNGGNDASSPSSGFASSHSHSDSSQFSSPLKFNNPFPPGGQLQSVFYQAPRKPSRKVSPNTIVPLLEPLPPATAAPGVLTEGWTAPESWSVAVKDGKDPVDEAESSSDESTGGTGRHRASVVISPPPNPAQAAPGRANGMNAAQLSAKEEAAAQAKRAGAKRTAAQHKIRIRIYKADNTYHVVSVSTNVTVAALTPKLDMKLPVGEEREMHQLYLKERGRERILAQTERPADIVRRRLEQAGYDESDGHDLLGGAGLSFLLKFVYKSLFLGPAEEELKFDNFEYIDLTGRSLRTIPVVLHQHADSIVSLRLSRNPMIEIPLDFIQSCTTLRELRLSHMAMKKVPHSLRHSTTLTRLDLSCNRIVTLDEAYLDDIPGLTTLHVQNNRLEKLPWSFPRLRRLITLNISNNKFRTFPAGVSELGNLRDLDISFNSISELPEEIGHLKNLERLVIVGNQVSRLPDEFSSLGRLGELDCRRNRISDLAMVCMLPKIETLSADHNALHDLALSLGPYLTTLDASHNEITQLSIVPGPIGRPFALTSLDISNAKLSLLDDYTLSQLTSLRRLKLDNNSFRSIPDSLGDLKWLETLSCADNSLGELPQSIGKLQKLETLDVHNNSLTELPISLWNCASLSRLNVTSNLLVLWHDPPPSIPEDDSTSFSDNTVVVGPMFPNNRKPSASSMLDIPPLAHSLELLYLGENSFTDEVLHPLMILKELRVLNLSFNDIQDMPSNFFRHLTKLEEVYLSGNGLTNFPSEDLPTLTRLSTLFLNGNRLQTLPQELGKVKSLMILDVGSNWLKYNINNWEFDWNWNFNKNLRYLNLSGNKRLQIKSDVSTPGHRQSMSTVSRESLAGFSELTQLRVLGLMDVTITTTGANAGMDIPDENDNRRVRTSSSVVNGMSYGIADTLGKNQHLSMLDLVHEFRGLKKDAVFAMFGRAQPPRQLPAATTSNRLAKYLQENFVRVFISQINALDSERSEGVVDALRRSFLKLNQDLHDTLFISTRKTSQTSTGPIPVLDPSIVRSGASGIVVYILDKTMYVANVGNALAVVSKGGSAHPVSRKHEPYDRAETARIRAAEGWISPPGLVNDEIDISRSFGFYHLGPVVNARPDIVKYDLTELDEFVIIANRGLWDYVSYQTAVDIAQRTEPMVAAQKLRDFAISYGAEGSTMIMVIGVADLFKGASTVPAPIDKQRKKRGIGIIDQTVNRLKEEVPPPTGHLAIVFTDIKGSTHLWDANPGMPTAMRLHNSLLRRYLRLCGGYEVKTEGDSFMCSFPTALAAVWWCMTVQVELLSVPWPLEILECADGKAIYDEEGRMIARGLSVRMGIHCGAPLCETDPVTNRMDYFGPIVNRSSRIEGSAAGGHIMCSSDVIREINAKIFETEPETEYSDAQPPEAIDAIRRLDPLVVPVGEVRLKGLEVPEVLSLLFPANLIGRKDLDDTAVDPTDSDSSRVQFSVAQMRELAMLCLRLEMSTSSRVFRPYPERKGSLQGPEEPPDADEPSIFLHGDPNVLLPPMTEKMSDKDLMLILYSLMVRIENAENALRSMSEVKPPPSDEKKALMSALQRSGGLDERTLDEVWAVLRRI</sequence>
<keyword evidence="8" id="KW-0460">Magnesium</keyword>
<dbReference type="InterPro" id="IPR029787">
    <property type="entry name" value="Nucleotide_cyclase"/>
</dbReference>
<dbReference type="InterPro" id="IPR055071">
    <property type="entry name" value="RA_PHLPP-like"/>
</dbReference>